<name>A0A9Q3L201_9BASI</name>
<evidence type="ECO:0000313" key="2">
    <source>
        <dbReference type="Proteomes" id="UP000765509"/>
    </source>
</evidence>
<proteinExistence type="predicted"/>
<keyword evidence="2" id="KW-1185">Reference proteome</keyword>
<dbReference type="AlphaFoldDB" id="A0A9Q3L201"/>
<sequence>MTQYRKLIGEYEAFITYLKRYQYIQGDINHNQEILAILSTSVEEPIYKEMIKDRSMVQALDGGYIIPRLGIFKSYIQQDLEAKVLIQQKVFSKPKPQEKKTRFEDESWDEVLKEVKELTQKIKNPSQPEPQPINEVKESVKEVLNQPKTLSEAVNPPRSN</sequence>
<reference evidence="1" key="1">
    <citation type="submission" date="2021-03" db="EMBL/GenBank/DDBJ databases">
        <title>Draft genome sequence of rust myrtle Austropuccinia psidii MF-1, a brazilian biotype.</title>
        <authorList>
            <person name="Quecine M.C."/>
            <person name="Pachon D.M.R."/>
            <person name="Bonatelli M.L."/>
            <person name="Correr F.H."/>
            <person name="Franceschini L.M."/>
            <person name="Leite T.F."/>
            <person name="Margarido G.R.A."/>
            <person name="Almeida C.A."/>
            <person name="Ferrarezi J.A."/>
            <person name="Labate C.A."/>
        </authorList>
    </citation>
    <scope>NUCLEOTIDE SEQUENCE</scope>
    <source>
        <strain evidence="1">MF-1</strain>
    </source>
</reference>
<accession>A0A9Q3L201</accession>
<protein>
    <submittedName>
        <fullName evidence="1">Uncharacterized protein</fullName>
    </submittedName>
</protein>
<organism evidence="1 2">
    <name type="scientific">Austropuccinia psidii MF-1</name>
    <dbReference type="NCBI Taxonomy" id="1389203"/>
    <lineage>
        <taxon>Eukaryota</taxon>
        <taxon>Fungi</taxon>
        <taxon>Dikarya</taxon>
        <taxon>Basidiomycota</taxon>
        <taxon>Pucciniomycotina</taxon>
        <taxon>Pucciniomycetes</taxon>
        <taxon>Pucciniales</taxon>
        <taxon>Sphaerophragmiaceae</taxon>
        <taxon>Austropuccinia</taxon>
    </lineage>
</organism>
<dbReference type="EMBL" id="AVOT02135854">
    <property type="protein sequence ID" value="MBW0589817.1"/>
    <property type="molecule type" value="Genomic_DNA"/>
</dbReference>
<dbReference type="Proteomes" id="UP000765509">
    <property type="component" value="Unassembled WGS sequence"/>
</dbReference>
<evidence type="ECO:0000313" key="1">
    <source>
        <dbReference type="EMBL" id="MBW0589817.1"/>
    </source>
</evidence>
<comment type="caution">
    <text evidence="1">The sequence shown here is derived from an EMBL/GenBank/DDBJ whole genome shotgun (WGS) entry which is preliminary data.</text>
</comment>
<gene>
    <name evidence="1" type="ORF">O181_129532</name>
</gene>